<dbReference type="PANTHER" id="PTHR21047:SF2">
    <property type="entry name" value="THYMIDINE DIPHOSPHO-4-KETO-RHAMNOSE 3,5-EPIMERASE"/>
    <property type="match status" value="1"/>
</dbReference>
<evidence type="ECO:0000313" key="8">
    <source>
        <dbReference type="EMBL" id="BBA34101.1"/>
    </source>
</evidence>
<comment type="similarity">
    <text evidence="7">Belongs to the dTDP-4-dehydrorhamnose 3,5-epimerase family.</text>
</comment>
<dbReference type="NCBIfam" id="TIGR01221">
    <property type="entry name" value="rmlC"/>
    <property type="match status" value="1"/>
</dbReference>
<gene>
    <name evidence="8" type="ORF">sS8_2149</name>
</gene>
<dbReference type="InterPro" id="IPR011051">
    <property type="entry name" value="RmlC_Cupin_sf"/>
</dbReference>
<keyword evidence="9" id="KW-1185">Reference proteome</keyword>
<dbReference type="GO" id="GO:0000271">
    <property type="term" value="P:polysaccharide biosynthetic process"/>
    <property type="evidence" value="ECO:0007669"/>
    <property type="project" value="TreeGrafter"/>
</dbReference>
<name>A0A250KT24_9GAMM</name>
<evidence type="ECO:0000256" key="7">
    <source>
        <dbReference type="RuleBase" id="RU364069"/>
    </source>
</evidence>
<dbReference type="CDD" id="cd00438">
    <property type="entry name" value="cupin_RmlC"/>
    <property type="match status" value="1"/>
</dbReference>
<dbReference type="InterPro" id="IPR014710">
    <property type="entry name" value="RmlC-like_jellyroll"/>
</dbReference>
<reference evidence="8 9" key="1">
    <citation type="submission" date="2016-12" db="EMBL/GenBank/DDBJ databases">
        <title>Genome sequencing of Methylocaldum marinum.</title>
        <authorList>
            <person name="Takeuchi M."/>
            <person name="Kamagata Y."/>
            <person name="Hiraoka S."/>
            <person name="Oshima K."/>
            <person name="Hattori M."/>
            <person name="Iwasaki W."/>
        </authorList>
    </citation>
    <scope>NUCLEOTIDE SEQUENCE [LARGE SCALE GENOMIC DNA]</scope>
    <source>
        <strain evidence="8 9">S8</strain>
    </source>
</reference>
<evidence type="ECO:0000256" key="4">
    <source>
        <dbReference type="ARBA" id="ARBA00019595"/>
    </source>
</evidence>
<proteinExistence type="inferred from homology"/>
<protein>
    <recommendedName>
        <fullName evidence="4 7">dTDP-4-dehydrorhamnose 3,5-epimerase</fullName>
        <ecNumber evidence="3 7">5.1.3.13</ecNumber>
    </recommendedName>
    <alternativeName>
        <fullName evidence="7">Thymidine diphospho-4-keto-rhamnose 3,5-epimerase</fullName>
    </alternativeName>
</protein>
<evidence type="ECO:0000256" key="6">
    <source>
        <dbReference type="PIRSR" id="PIRSR600888-3"/>
    </source>
</evidence>
<dbReference type="PANTHER" id="PTHR21047">
    <property type="entry name" value="DTDP-6-DEOXY-D-GLUCOSE-3,5 EPIMERASE"/>
    <property type="match status" value="1"/>
</dbReference>
<dbReference type="Gene3D" id="2.60.120.10">
    <property type="entry name" value="Jelly Rolls"/>
    <property type="match status" value="1"/>
</dbReference>
<evidence type="ECO:0000256" key="5">
    <source>
        <dbReference type="PIRSR" id="PIRSR600888-1"/>
    </source>
</evidence>
<evidence type="ECO:0000256" key="1">
    <source>
        <dbReference type="ARBA" id="ARBA00001298"/>
    </source>
</evidence>
<keyword evidence="7" id="KW-0413">Isomerase</keyword>
<dbReference type="EMBL" id="AP017928">
    <property type="protein sequence ID" value="BBA34101.1"/>
    <property type="molecule type" value="Genomic_DNA"/>
</dbReference>
<dbReference type="GO" id="GO:0019305">
    <property type="term" value="P:dTDP-rhamnose biosynthetic process"/>
    <property type="evidence" value="ECO:0007669"/>
    <property type="project" value="UniProtKB-UniRule"/>
</dbReference>
<comment type="pathway">
    <text evidence="7">Carbohydrate biosynthesis; dTDP-L-rhamnose biosynthesis.</text>
</comment>
<sequence>MKIESTPLPGVLLIKPDVFGDARGFFLETWNRRRYKEAGLDIEFVQDNVSRSRKGILRGLHFQNPNPQGKLVQALQGEVFDVAVDIRTGSPTFGRWFGTLLSEENHHQLYVPEGFAHGFCVLSDTALFSYKCTDFYNPGAEFSLRWDDPDLGIAWPIENPVLSAKDQSARYLKDFPQDMLPVFQA</sequence>
<evidence type="ECO:0000256" key="2">
    <source>
        <dbReference type="ARBA" id="ARBA00001997"/>
    </source>
</evidence>
<dbReference type="OrthoDB" id="9800680at2"/>
<feature type="active site" description="Proton donor" evidence="5">
    <location>
        <position position="130"/>
    </location>
</feature>
<organism evidence="8 9">
    <name type="scientific">Methylocaldum marinum</name>
    <dbReference type="NCBI Taxonomy" id="1432792"/>
    <lineage>
        <taxon>Bacteria</taxon>
        <taxon>Pseudomonadati</taxon>
        <taxon>Pseudomonadota</taxon>
        <taxon>Gammaproteobacteria</taxon>
        <taxon>Methylococcales</taxon>
        <taxon>Methylococcaceae</taxon>
        <taxon>Methylocaldum</taxon>
    </lineage>
</organism>
<dbReference type="InterPro" id="IPR000888">
    <property type="entry name" value="RmlC-like"/>
</dbReference>
<dbReference type="KEGG" id="mmai:sS8_2149"/>
<evidence type="ECO:0000256" key="3">
    <source>
        <dbReference type="ARBA" id="ARBA00012098"/>
    </source>
</evidence>
<comment type="function">
    <text evidence="2 7">Catalyzes the epimerization of the C3' and C5'positions of dTDP-6-deoxy-D-xylo-4-hexulose, forming dTDP-6-deoxy-L-lyxo-4-hexulose.</text>
</comment>
<dbReference type="SUPFAM" id="SSF51182">
    <property type="entry name" value="RmlC-like cupins"/>
    <property type="match status" value="1"/>
</dbReference>
<dbReference type="UniPathway" id="UPA00124"/>
<evidence type="ECO:0000313" key="9">
    <source>
        <dbReference type="Proteomes" id="UP000266313"/>
    </source>
</evidence>
<comment type="catalytic activity">
    <reaction evidence="1 7">
        <text>dTDP-4-dehydro-6-deoxy-alpha-D-glucose = dTDP-4-dehydro-beta-L-rhamnose</text>
        <dbReference type="Rhea" id="RHEA:16969"/>
        <dbReference type="ChEBI" id="CHEBI:57649"/>
        <dbReference type="ChEBI" id="CHEBI:62830"/>
        <dbReference type="EC" id="5.1.3.13"/>
    </reaction>
</comment>
<dbReference type="AlphaFoldDB" id="A0A250KT24"/>
<dbReference type="EC" id="5.1.3.13" evidence="3 7"/>
<dbReference type="RefSeq" id="WP_119629581.1">
    <property type="nucleotide sequence ID" value="NZ_AP017928.1"/>
</dbReference>
<feature type="active site" description="Proton acceptor" evidence="5">
    <location>
        <position position="61"/>
    </location>
</feature>
<dbReference type="GO" id="GO:0005829">
    <property type="term" value="C:cytosol"/>
    <property type="evidence" value="ECO:0007669"/>
    <property type="project" value="TreeGrafter"/>
</dbReference>
<dbReference type="Proteomes" id="UP000266313">
    <property type="component" value="Chromosome"/>
</dbReference>
<feature type="site" description="Participates in a stacking interaction with the thymidine ring of dTDP-4-oxo-6-deoxyglucose" evidence="6">
    <location>
        <position position="136"/>
    </location>
</feature>
<dbReference type="Pfam" id="PF00908">
    <property type="entry name" value="dTDP_sugar_isom"/>
    <property type="match status" value="1"/>
</dbReference>
<comment type="subunit">
    <text evidence="7">Homodimer.</text>
</comment>
<dbReference type="GO" id="GO:0008830">
    <property type="term" value="F:dTDP-4-dehydrorhamnose 3,5-epimerase activity"/>
    <property type="evidence" value="ECO:0007669"/>
    <property type="project" value="UniProtKB-UniRule"/>
</dbReference>
<accession>A0A250KT24</accession>